<evidence type="ECO:0000313" key="2">
    <source>
        <dbReference type="Proteomes" id="UP001596353"/>
    </source>
</evidence>
<evidence type="ECO:0000313" key="1">
    <source>
        <dbReference type="EMBL" id="MFC6762035.1"/>
    </source>
</evidence>
<organism evidence="1 2">
    <name type="scientific">Sulfitobacter porphyrae</name>
    <dbReference type="NCBI Taxonomy" id="1246864"/>
    <lineage>
        <taxon>Bacteria</taxon>
        <taxon>Pseudomonadati</taxon>
        <taxon>Pseudomonadota</taxon>
        <taxon>Alphaproteobacteria</taxon>
        <taxon>Rhodobacterales</taxon>
        <taxon>Roseobacteraceae</taxon>
        <taxon>Sulfitobacter</taxon>
    </lineage>
</organism>
<accession>A0ABW2B8H2</accession>
<comment type="caution">
    <text evidence="1">The sequence shown here is derived from an EMBL/GenBank/DDBJ whole genome shotgun (WGS) entry which is preliminary data.</text>
</comment>
<dbReference type="EMBL" id="JBHSWG010000003">
    <property type="protein sequence ID" value="MFC6762035.1"/>
    <property type="molecule type" value="Genomic_DNA"/>
</dbReference>
<gene>
    <name evidence="1" type="ORF">ACFQFQ_25030</name>
</gene>
<dbReference type="Proteomes" id="UP001596353">
    <property type="component" value="Unassembled WGS sequence"/>
</dbReference>
<protein>
    <submittedName>
        <fullName evidence="1">Type II toxin-antitoxin system RelE/ParE family toxin</fullName>
    </submittedName>
</protein>
<reference evidence="2" key="1">
    <citation type="journal article" date="2019" name="Int. J. Syst. Evol. Microbiol.">
        <title>The Global Catalogue of Microorganisms (GCM) 10K type strain sequencing project: providing services to taxonomists for standard genome sequencing and annotation.</title>
        <authorList>
            <consortium name="The Broad Institute Genomics Platform"/>
            <consortium name="The Broad Institute Genome Sequencing Center for Infectious Disease"/>
            <person name="Wu L."/>
            <person name="Ma J."/>
        </authorList>
    </citation>
    <scope>NUCLEOTIDE SEQUENCE [LARGE SCALE GENOMIC DNA]</scope>
    <source>
        <strain evidence="2">CCUG 66188</strain>
    </source>
</reference>
<dbReference type="Gene3D" id="3.30.2310.20">
    <property type="entry name" value="RelE-like"/>
    <property type="match status" value="1"/>
</dbReference>
<keyword evidence="2" id="KW-1185">Reference proteome</keyword>
<dbReference type="InterPro" id="IPR035093">
    <property type="entry name" value="RelE/ParE_toxin_dom_sf"/>
</dbReference>
<proteinExistence type="predicted"/>
<name>A0ABW2B8H2_9RHOB</name>
<sequence>MSALNYPAIVAFWDEMARARNEFAPPVRIHPSGAHLVIYQLEGQGVEIIRILQAHQNLTAYLSEG</sequence>